<dbReference type="EMBL" id="WJBH02000137">
    <property type="protein sequence ID" value="KAI9550529.1"/>
    <property type="molecule type" value="Genomic_DNA"/>
</dbReference>
<accession>A0AAD5PN07</accession>
<comment type="caution">
    <text evidence="1">The sequence shown here is derived from an EMBL/GenBank/DDBJ whole genome shotgun (WGS) entry which is preliminary data.</text>
</comment>
<evidence type="ECO:0000313" key="2">
    <source>
        <dbReference type="Proteomes" id="UP000820818"/>
    </source>
</evidence>
<keyword evidence="2" id="KW-1185">Reference proteome</keyword>
<gene>
    <name evidence="1" type="ORF">GHT06_007490</name>
</gene>
<sequence length="102" mass="12391">MNEILYCQKETSLEEIEVFIKRAIIKHNRKHYFIGVHYLPTEVQLKFIDLLNEYLKSEAKRAKFNSNRGDGERVDSEDKYQYYSILKVIKEHRDHYLFIDSF</sequence>
<protein>
    <submittedName>
        <fullName evidence="1">Uncharacterized protein</fullName>
    </submittedName>
</protein>
<dbReference type="AlphaFoldDB" id="A0AAD5PN07"/>
<dbReference type="Proteomes" id="UP000820818">
    <property type="component" value="Unassembled WGS sequence"/>
</dbReference>
<proteinExistence type="predicted"/>
<reference evidence="1" key="1">
    <citation type="submission" date="2022-05" db="EMBL/GenBank/DDBJ databases">
        <title>A multi-omics perspective on studying reproductive biology in Daphnia sinensis.</title>
        <authorList>
            <person name="Jia J."/>
        </authorList>
    </citation>
    <scope>NUCLEOTIDE SEQUENCE</scope>
    <source>
        <strain evidence="1">WSL</strain>
    </source>
</reference>
<evidence type="ECO:0000313" key="1">
    <source>
        <dbReference type="EMBL" id="KAI9550529.1"/>
    </source>
</evidence>
<name>A0AAD5PN07_9CRUS</name>
<organism evidence="1 2">
    <name type="scientific">Daphnia sinensis</name>
    <dbReference type="NCBI Taxonomy" id="1820382"/>
    <lineage>
        <taxon>Eukaryota</taxon>
        <taxon>Metazoa</taxon>
        <taxon>Ecdysozoa</taxon>
        <taxon>Arthropoda</taxon>
        <taxon>Crustacea</taxon>
        <taxon>Branchiopoda</taxon>
        <taxon>Diplostraca</taxon>
        <taxon>Cladocera</taxon>
        <taxon>Anomopoda</taxon>
        <taxon>Daphniidae</taxon>
        <taxon>Daphnia</taxon>
        <taxon>Daphnia similis group</taxon>
    </lineage>
</organism>